<organism evidence="3 4">
    <name type="scientific">Cohnella ginsengisoli</name>
    <dbReference type="NCBI Taxonomy" id="425004"/>
    <lineage>
        <taxon>Bacteria</taxon>
        <taxon>Bacillati</taxon>
        <taxon>Bacillota</taxon>
        <taxon>Bacilli</taxon>
        <taxon>Bacillales</taxon>
        <taxon>Paenibacillaceae</taxon>
        <taxon>Cohnella</taxon>
    </lineage>
</organism>
<evidence type="ECO:0000259" key="2">
    <source>
        <dbReference type="PROSITE" id="PS50994"/>
    </source>
</evidence>
<dbReference type="InterPro" id="IPR009057">
    <property type="entry name" value="Homeodomain-like_sf"/>
</dbReference>
<name>A0A9X4KN17_9BACL</name>
<evidence type="ECO:0000256" key="1">
    <source>
        <dbReference type="ARBA" id="ARBA00002286"/>
    </source>
</evidence>
<dbReference type="InterPro" id="IPR001584">
    <property type="entry name" value="Integrase_cat-core"/>
</dbReference>
<accession>A0A9X4KN17</accession>
<dbReference type="Pfam" id="PF13276">
    <property type="entry name" value="HTH_21"/>
    <property type="match status" value="1"/>
</dbReference>
<dbReference type="PANTHER" id="PTHR46889:SF4">
    <property type="entry name" value="TRANSPOSASE INSO FOR INSERTION SEQUENCE ELEMENT IS911B-RELATED"/>
    <property type="match status" value="1"/>
</dbReference>
<dbReference type="InterPro" id="IPR012337">
    <property type="entry name" value="RNaseH-like_sf"/>
</dbReference>
<dbReference type="Proteomes" id="UP001153387">
    <property type="component" value="Unassembled WGS sequence"/>
</dbReference>
<dbReference type="EMBL" id="JAPDHZ010000008">
    <property type="protein sequence ID" value="MDG0794746.1"/>
    <property type="molecule type" value="Genomic_DNA"/>
</dbReference>
<dbReference type="InterPro" id="IPR048020">
    <property type="entry name" value="Transpos_IS3"/>
</dbReference>
<dbReference type="PANTHER" id="PTHR46889">
    <property type="entry name" value="TRANSPOSASE INSF FOR INSERTION SEQUENCE IS3B-RELATED"/>
    <property type="match status" value="1"/>
</dbReference>
<dbReference type="Pfam" id="PF00665">
    <property type="entry name" value="rve"/>
    <property type="match status" value="1"/>
</dbReference>
<keyword evidence="4" id="KW-1185">Reference proteome</keyword>
<dbReference type="RefSeq" id="WP_277568475.1">
    <property type="nucleotide sequence ID" value="NZ_JAPDHZ010000008.1"/>
</dbReference>
<dbReference type="SUPFAM" id="SSF53098">
    <property type="entry name" value="Ribonuclease H-like"/>
    <property type="match status" value="1"/>
</dbReference>
<dbReference type="GO" id="GO:0003676">
    <property type="term" value="F:nucleic acid binding"/>
    <property type="evidence" value="ECO:0007669"/>
    <property type="project" value="InterPro"/>
</dbReference>
<feature type="domain" description="Integrase catalytic" evidence="2">
    <location>
        <begin position="220"/>
        <end position="382"/>
    </location>
</feature>
<dbReference type="InterPro" id="IPR025948">
    <property type="entry name" value="HTH-like_dom"/>
</dbReference>
<dbReference type="Pfam" id="PF13333">
    <property type="entry name" value="rve_2"/>
    <property type="match status" value="1"/>
</dbReference>
<dbReference type="Gene3D" id="3.30.420.10">
    <property type="entry name" value="Ribonuclease H-like superfamily/Ribonuclease H"/>
    <property type="match status" value="1"/>
</dbReference>
<sequence length="383" mass="45096">MAKKGQKLLTYSFEMKKRAVEMRLQGMTKQQVADKLGIVDLDRLKVWLRRYKQMGEFGLMDGRGKRKQYSDEERYVKRLEMENAVLKKVVGHYEGGGVSEKYRLVHELRGSFSVTALCKEVGVSRSGYYDYLDRMNEDKDAESKALIQKTYTRYNGIYGYRQVQLFLHQDHGVWMNHKKVLRLMQEIGLSARIRRKYRHHARTWNTGDRVVKNVLARKFEADAPNQKWVTDVTQYRVGNEWLYLSAIKDLYDNSIVAYHMSERNDLELVLTTFKKAFKGKKDVAGMVVHSDQGSQYTSYKYHDMLPKVGAQISMSRRGNCYDNASMESFFSHLKTEALYPYHIRSVQEAQRRIKAYIHFYNNRRPQRKLNKLTPAQYRNQLVG</sequence>
<gene>
    <name evidence="3" type="ORF">OMP38_30915</name>
</gene>
<evidence type="ECO:0000313" key="4">
    <source>
        <dbReference type="Proteomes" id="UP001153387"/>
    </source>
</evidence>
<proteinExistence type="predicted"/>
<dbReference type="NCBIfam" id="NF033516">
    <property type="entry name" value="transpos_IS3"/>
    <property type="match status" value="1"/>
</dbReference>
<reference evidence="3 4" key="1">
    <citation type="submission" date="2022-10" db="EMBL/GenBank/DDBJ databases">
        <title>Comparative genomic analysis of Cohnella hashimotonis sp. nov., isolated from the International Space Station.</title>
        <authorList>
            <person name="Simpson A."/>
            <person name="Venkateswaran K."/>
        </authorList>
    </citation>
    <scope>NUCLEOTIDE SEQUENCE [LARGE SCALE GENOMIC DNA]</scope>
    <source>
        <strain evidence="3 4">DSM 18997</strain>
    </source>
</reference>
<dbReference type="InterPro" id="IPR036397">
    <property type="entry name" value="RNaseH_sf"/>
</dbReference>
<comment type="function">
    <text evidence="1">Involved in the transposition of the insertion sequence.</text>
</comment>
<evidence type="ECO:0000313" key="3">
    <source>
        <dbReference type="EMBL" id="MDG0794746.1"/>
    </source>
</evidence>
<protein>
    <submittedName>
        <fullName evidence="3">IS3 family transposase</fullName>
    </submittedName>
</protein>
<dbReference type="InterPro" id="IPR050900">
    <property type="entry name" value="Transposase_IS3/IS150/IS904"/>
</dbReference>
<dbReference type="PROSITE" id="PS50994">
    <property type="entry name" value="INTEGRASE"/>
    <property type="match status" value="1"/>
</dbReference>
<dbReference type="GO" id="GO:0015074">
    <property type="term" value="P:DNA integration"/>
    <property type="evidence" value="ECO:0007669"/>
    <property type="project" value="InterPro"/>
</dbReference>
<comment type="caution">
    <text evidence="3">The sequence shown here is derived from an EMBL/GenBank/DDBJ whole genome shotgun (WGS) entry which is preliminary data.</text>
</comment>
<dbReference type="SUPFAM" id="SSF46689">
    <property type="entry name" value="Homeodomain-like"/>
    <property type="match status" value="1"/>
</dbReference>
<dbReference type="AlphaFoldDB" id="A0A9X4KN17"/>